<reference evidence="1 2" key="1">
    <citation type="submission" date="2017-06" db="EMBL/GenBank/DDBJ databases">
        <authorList>
            <person name="Kim H.J."/>
            <person name="Triplett B.A."/>
        </authorList>
    </citation>
    <scope>NUCLEOTIDE SEQUENCE [LARGE SCALE GENOMIC DNA]</scope>
    <source>
        <strain evidence="1 2">DSM 29150</strain>
    </source>
</reference>
<dbReference type="Gene3D" id="3.40.30.10">
    <property type="entry name" value="Glutaredoxin"/>
    <property type="match status" value="1"/>
</dbReference>
<dbReference type="EMBL" id="FZNT01000008">
    <property type="protein sequence ID" value="SNR68337.1"/>
    <property type="molecule type" value="Genomic_DNA"/>
</dbReference>
<dbReference type="AlphaFoldDB" id="A0A238YB35"/>
<gene>
    <name evidence="1" type="ORF">SAMN06265371_108196</name>
</gene>
<dbReference type="Proteomes" id="UP000198384">
    <property type="component" value="Unassembled WGS sequence"/>
</dbReference>
<dbReference type="RefSeq" id="WP_089382426.1">
    <property type="nucleotide sequence ID" value="NZ_FZNT01000008.1"/>
</dbReference>
<keyword evidence="2" id="KW-1185">Reference proteome</keyword>
<dbReference type="CDD" id="cd01659">
    <property type="entry name" value="TRX_superfamily"/>
    <property type="match status" value="1"/>
</dbReference>
<dbReference type="OrthoDB" id="6120799at2"/>
<sequence>MENKLISTSINKAVSYSTYRTLIKGLLVEGKSTGNEQSEALLNYSTLNDKRMDRLDKTLKISAETTNALNQLNDNFTLLVLAEGWCGDAAQILPVLNKIAESSSKIEMKIVCRDENEALMNEFLTNGGKAIPKVILVNHKNEVLDSWGPRPSIATAMVNNYKAANGGLDAEFKKELQIWYNKDKGNNIQQDILQLLVGSEVEVS</sequence>
<name>A0A238YB35_9FLAO</name>
<protein>
    <submittedName>
        <fullName evidence="1">Thioredoxin</fullName>
    </submittedName>
</protein>
<dbReference type="Pfam" id="PF14595">
    <property type="entry name" value="Thioredoxin_9"/>
    <property type="match status" value="1"/>
</dbReference>
<dbReference type="SUPFAM" id="SSF52833">
    <property type="entry name" value="Thioredoxin-like"/>
    <property type="match status" value="1"/>
</dbReference>
<accession>A0A238YB35</accession>
<evidence type="ECO:0000313" key="1">
    <source>
        <dbReference type="EMBL" id="SNR68337.1"/>
    </source>
</evidence>
<dbReference type="InterPro" id="IPR036249">
    <property type="entry name" value="Thioredoxin-like_sf"/>
</dbReference>
<evidence type="ECO:0000313" key="2">
    <source>
        <dbReference type="Proteomes" id="UP000198384"/>
    </source>
</evidence>
<organism evidence="1 2">
    <name type="scientific">Lutibacter agarilyticus</name>
    <dbReference type="NCBI Taxonomy" id="1109740"/>
    <lineage>
        <taxon>Bacteria</taxon>
        <taxon>Pseudomonadati</taxon>
        <taxon>Bacteroidota</taxon>
        <taxon>Flavobacteriia</taxon>
        <taxon>Flavobacteriales</taxon>
        <taxon>Flavobacteriaceae</taxon>
        <taxon>Lutibacter</taxon>
    </lineage>
</organism>
<proteinExistence type="predicted"/>